<protein>
    <recommendedName>
        <fullName evidence="1">HP domain-containing protein</fullName>
    </recommendedName>
</protein>
<feature type="domain" description="HP" evidence="1">
    <location>
        <begin position="1"/>
        <end position="61"/>
    </location>
</feature>
<evidence type="ECO:0000313" key="2">
    <source>
        <dbReference type="EMBL" id="KAF0698850.1"/>
    </source>
</evidence>
<dbReference type="GO" id="GO:0003779">
    <property type="term" value="F:actin binding"/>
    <property type="evidence" value="ECO:0007669"/>
    <property type="project" value="InterPro"/>
</dbReference>
<dbReference type="OrthoDB" id="190085at2759"/>
<dbReference type="GO" id="GO:0007010">
    <property type="term" value="P:cytoskeleton organization"/>
    <property type="evidence" value="ECO:0007669"/>
    <property type="project" value="InterPro"/>
</dbReference>
<dbReference type="SMART" id="SM00153">
    <property type="entry name" value="VHP"/>
    <property type="match status" value="1"/>
</dbReference>
<dbReference type="Pfam" id="PF02209">
    <property type="entry name" value="VHP"/>
    <property type="match status" value="1"/>
</dbReference>
<name>A0A6A4YQH9_9STRA</name>
<reference evidence="2" key="1">
    <citation type="submission" date="2019-06" db="EMBL/GenBank/DDBJ databases">
        <title>Genomics analysis of Aphanomyces spp. identifies a new class of oomycete effector associated with host adaptation.</title>
        <authorList>
            <person name="Gaulin E."/>
        </authorList>
    </citation>
    <scope>NUCLEOTIDE SEQUENCE</scope>
    <source>
        <strain evidence="2">CBS 578.67</strain>
    </source>
</reference>
<dbReference type="InterPro" id="IPR036886">
    <property type="entry name" value="Villin_headpiece_dom_sf"/>
</dbReference>
<proteinExistence type="predicted"/>
<gene>
    <name evidence="2" type="ORF">As57867_010487</name>
</gene>
<dbReference type="PROSITE" id="PS51089">
    <property type="entry name" value="HP"/>
    <property type="match status" value="1"/>
</dbReference>
<sequence length="61" mass="6935">AVGGKYTHEQLVAGVEGIDLSRKESYLSDADFKTVFGQTRAEFDAMPKWKQQAKKKEVRLF</sequence>
<feature type="non-terminal residue" evidence="2">
    <location>
        <position position="1"/>
    </location>
</feature>
<dbReference type="Gene3D" id="1.10.950.10">
    <property type="entry name" value="Villin headpiece domain"/>
    <property type="match status" value="1"/>
</dbReference>
<dbReference type="EMBL" id="VJMH01005215">
    <property type="protein sequence ID" value="KAF0698850.1"/>
    <property type="molecule type" value="Genomic_DNA"/>
</dbReference>
<evidence type="ECO:0000259" key="1">
    <source>
        <dbReference type="PROSITE" id="PS51089"/>
    </source>
</evidence>
<organism evidence="2">
    <name type="scientific">Aphanomyces stellatus</name>
    <dbReference type="NCBI Taxonomy" id="120398"/>
    <lineage>
        <taxon>Eukaryota</taxon>
        <taxon>Sar</taxon>
        <taxon>Stramenopiles</taxon>
        <taxon>Oomycota</taxon>
        <taxon>Saprolegniomycetes</taxon>
        <taxon>Saprolegniales</taxon>
        <taxon>Verrucalvaceae</taxon>
        <taxon>Aphanomyces</taxon>
    </lineage>
</organism>
<dbReference type="SUPFAM" id="SSF47050">
    <property type="entry name" value="VHP, Villin headpiece domain"/>
    <property type="match status" value="1"/>
</dbReference>
<dbReference type="InterPro" id="IPR003128">
    <property type="entry name" value="Villin_headpiece"/>
</dbReference>
<dbReference type="AlphaFoldDB" id="A0A6A4YQH9"/>
<comment type="caution">
    <text evidence="2">The sequence shown here is derived from an EMBL/GenBank/DDBJ whole genome shotgun (WGS) entry which is preliminary data.</text>
</comment>
<accession>A0A6A4YQH9</accession>